<accession>A0A2X0SJL8</accession>
<protein>
    <submittedName>
        <fullName evidence="2">Uncharacterized protein</fullName>
    </submittedName>
</protein>
<name>A0A2X0SJL8_9PROT</name>
<organism evidence="2">
    <name type="scientific">Candidatus Nitrotoga fabula</name>
    <dbReference type="NCBI Taxonomy" id="2182327"/>
    <lineage>
        <taxon>Bacteria</taxon>
        <taxon>Pseudomonadati</taxon>
        <taxon>Pseudomonadota</taxon>
        <taxon>Betaproteobacteria</taxon>
        <taxon>Nitrosomonadales</taxon>
        <taxon>Gallionellaceae</taxon>
        <taxon>Candidatus Nitrotoga</taxon>
    </lineage>
</organism>
<dbReference type="EMBL" id="LS423452">
    <property type="protein sequence ID" value="SPS06036.1"/>
    <property type="molecule type" value="Genomic_DNA"/>
</dbReference>
<keyword evidence="1" id="KW-0812">Transmembrane</keyword>
<evidence type="ECO:0000256" key="1">
    <source>
        <dbReference type="SAM" id="Phobius"/>
    </source>
</evidence>
<reference evidence="2" key="1">
    <citation type="submission" date="2018-05" db="EMBL/GenBank/DDBJ databases">
        <authorList>
            <person name="Lanie J.A."/>
            <person name="Ng W.-L."/>
            <person name="Kazmierczak K.M."/>
            <person name="Andrzejewski T.M."/>
            <person name="Davidsen T.M."/>
            <person name="Wayne K.J."/>
            <person name="Tettelin H."/>
            <person name="Glass J.I."/>
            <person name="Rusch D."/>
            <person name="Podicherti R."/>
            <person name="Tsui H.-C.T."/>
            <person name="Winkler M.E."/>
        </authorList>
    </citation>
    <scope>NUCLEOTIDE SEQUENCE</scope>
    <source>
        <strain evidence="2">KNB</strain>
    </source>
</reference>
<dbReference type="AlphaFoldDB" id="A0A2X0SJL8"/>
<feature type="transmembrane region" description="Helical" evidence="1">
    <location>
        <begin position="20"/>
        <end position="47"/>
    </location>
</feature>
<evidence type="ECO:0000313" key="2">
    <source>
        <dbReference type="EMBL" id="SPS06036.1"/>
    </source>
</evidence>
<proteinExistence type="predicted"/>
<keyword evidence="1" id="KW-1133">Transmembrane helix</keyword>
<sequence length="102" mass="11465">MAGFKHVTEDGGIKLGLSFVFFATLGAMASFAWPLLIAVVTLWFLLWASPAAMRAARWRAKTFKDCTAEDWHKTHLWAMKSELRQQEMASAIRRSGVGGFHH</sequence>
<gene>
    <name evidence="2" type="ORF">NITFAB_1626</name>
</gene>
<keyword evidence="1" id="KW-0472">Membrane</keyword>